<dbReference type="InterPro" id="IPR020546">
    <property type="entry name" value="ATP_synth_F1_dsu/esu_N"/>
</dbReference>
<dbReference type="VEuPathDB" id="FungiDB:AMAG_06225"/>
<dbReference type="CDD" id="cd12152">
    <property type="entry name" value="F1-ATPase_delta"/>
    <property type="match status" value="1"/>
</dbReference>
<proteinExistence type="inferred from homology"/>
<dbReference type="OMA" id="PHQTIYR"/>
<dbReference type="NCBIfam" id="TIGR01216">
    <property type="entry name" value="ATP_synt_epsi"/>
    <property type="match status" value="1"/>
</dbReference>
<evidence type="ECO:0000256" key="7">
    <source>
        <dbReference type="ARBA" id="ARBA00022946"/>
    </source>
</evidence>
<dbReference type="OrthoDB" id="270171at2759"/>
<name>A0A0L0SG79_ALLM3</name>
<evidence type="ECO:0000256" key="2">
    <source>
        <dbReference type="ARBA" id="ARBA00005712"/>
    </source>
</evidence>
<keyword evidence="16" id="KW-1185">Reference proteome</keyword>
<keyword evidence="6" id="KW-0999">Mitochondrion inner membrane</keyword>
<keyword evidence="12" id="KW-0066">ATP synthesis</keyword>
<dbReference type="GO" id="GO:0005743">
    <property type="term" value="C:mitochondrial inner membrane"/>
    <property type="evidence" value="ECO:0007669"/>
    <property type="project" value="UniProtKB-SubCell"/>
</dbReference>
<keyword evidence="9" id="KW-0496">Mitochondrion</keyword>
<evidence type="ECO:0000256" key="6">
    <source>
        <dbReference type="ARBA" id="ARBA00022792"/>
    </source>
</evidence>
<reference evidence="15 16" key="1">
    <citation type="submission" date="2009-11" db="EMBL/GenBank/DDBJ databases">
        <title>Annotation of Allomyces macrogynus ATCC 38327.</title>
        <authorList>
            <consortium name="The Broad Institute Genome Sequencing Platform"/>
            <person name="Russ C."/>
            <person name="Cuomo C."/>
            <person name="Burger G."/>
            <person name="Gray M.W."/>
            <person name="Holland P.W.H."/>
            <person name="King N."/>
            <person name="Lang F.B.F."/>
            <person name="Roger A.J."/>
            <person name="Ruiz-Trillo I."/>
            <person name="Young S.K."/>
            <person name="Zeng Q."/>
            <person name="Gargeya S."/>
            <person name="Fitzgerald M."/>
            <person name="Haas B."/>
            <person name="Abouelleil A."/>
            <person name="Alvarado L."/>
            <person name="Arachchi H.M."/>
            <person name="Berlin A."/>
            <person name="Chapman S.B."/>
            <person name="Gearin G."/>
            <person name="Goldberg J."/>
            <person name="Griggs A."/>
            <person name="Gujja S."/>
            <person name="Hansen M."/>
            <person name="Heiman D."/>
            <person name="Howarth C."/>
            <person name="Larimer J."/>
            <person name="Lui A."/>
            <person name="MacDonald P.J.P."/>
            <person name="McCowen C."/>
            <person name="Montmayeur A."/>
            <person name="Murphy C."/>
            <person name="Neiman D."/>
            <person name="Pearson M."/>
            <person name="Priest M."/>
            <person name="Roberts A."/>
            <person name="Saif S."/>
            <person name="Shea T."/>
            <person name="Sisk P."/>
            <person name="Stolte C."/>
            <person name="Sykes S."/>
            <person name="Wortman J."/>
            <person name="Nusbaum C."/>
            <person name="Birren B."/>
        </authorList>
    </citation>
    <scope>NUCLEOTIDE SEQUENCE [LARGE SCALE GENOMIC DNA]</scope>
    <source>
        <strain evidence="15 16">ATCC 38327</strain>
    </source>
</reference>
<dbReference type="GO" id="GO:0045259">
    <property type="term" value="C:proton-transporting ATP synthase complex"/>
    <property type="evidence" value="ECO:0007669"/>
    <property type="project" value="UniProtKB-KW"/>
</dbReference>
<keyword evidence="10" id="KW-0472">Membrane</keyword>
<dbReference type="SUPFAM" id="SSF51344">
    <property type="entry name" value="Epsilon subunit of F1F0-ATP synthase N-terminal domain"/>
    <property type="match status" value="1"/>
</dbReference>
<evidence type="ECO:0000256" key="13">
    <source>
        <dbReference type="ARBA" id="ARBA00031669"/>
    </source>
</evidence>
<evidence type="ECO:0000256" key="12">
    <source>
        <dbReference type="ARBA" id="ARBA00023310"/>
    </source>
</evidence>
<dbReference type="Gene3D" id="2.60.15.10">
    <property type="entry name" value="F0F1 ATP synthase delta/epsilon subunit, N-terminal"/>
    <property type="match status" value="1"/>
</dbReference>
<keyword evidence="5" id="KW-0375">Hydrogen ion transport</keyword>
<dbReference type="Gene3D" id="6.10.140.880">
    <property type="match status" value="1"/>
</dbReference>
<protein>
    <recommendedName>
        <fullName evidence="3">ATP synthase subunit delta, mitochondrial</fullName>
    </recommendedName>
    <alternativeName>
        <fullName evidence="13">F-ATPase delta subunit</fullName>
    </alternativeName>
</protein>
<evidence type="ECO:0000256" key="10">
    <source>
        <dbReference type="ARBA" id="ARBA00023136"/>
    </source>
</evidence>
<dbReference type="AlphaFoldDB" id="A0A0L0SG79"/>
<evidence type="ECO:0000256" key="1">
    <source>
        <dbReference type="ARBA" id="ARBA00004273"/>
    </source>
</evidence>
<comment type="subcellular location">
    <subcellularLocation>
        <location evidence="1">Mitochondrion inner membrane</location>
    </subcellularLocation>
</comment>
<dbReference type="PANTHER" id="PTHR13822:SF7">
    <property type="entry name" value="ATP SYNTHASE SUBUNIT DELTA, MITOCHONDRIAL"/>
    <property type="match status" value="1"/>
</dbReference>
<dbReference type="eggNOG" id="KOG1758">
    <property type="taxonomic scope" value="Eukaryota"/>
</dbReference>
<organism evidence="15 16">
    <name type="scientific">Allomyces macrogynus (strain ATCC 38327)</name>
    <name type="common">Allomyces javanicus var. macrogynus</name>
    <dbReference type="NCBI Taxonomy" id="578462"/>
    <lineage>
        <taxon>Eukaryota</taxon>
        <taxon>Fungi</taxon>
        <taxon>Fungi incertae sedis</taxon>
        <taxon>Blastocladiomycota</taxon>
        <taxon>Blastocladiomycetes</taxon>
        <taxon>Blastocladiales</taxon>
        <taxon>Blastocladiaceae</taxon>
        <taxon>Allomyces</taxon>
    </lineage>
</organism>
<gene>
    <name evidence="15" type="ORF">AMAG_06225</name>
</gene>
<dbReference type="FunFam" id="2.60.15.10:FF:000003">
    <property type="entry name" value="ATP synthase subunit delta, mitochondrial"/>
    <property type="match status" value="1"/>
</dbReference>
<dbReference type="InterPro" id="IPR036771">
    <property type="entry name" value="ATPsynth_dsu/esu_N"/>
</dbReference>
<evidence type="ECO:0000256" key="11">
    <source>
        <dbReference type="ARBA" id="ARBA00023196"/>
    </source>
</evidence>
<evidence type="ECO:0000256" key="9">
    <source>
        <dbReference type="ARBA" id="ARBA00023128"/>
    </source>
</evidence>
<keyword evidence="7" id="KW-0809">Transit peptide</keyword>
<keyword evidence="4" id="KW-0813">Transport</keyword>
<keyword evidence="8" id="KW-0406">Ion transport</keyword>
<feature type="domain" description="ATP synthase F1 complex delta/epsilon subunit N-terminal" evidence="14">
    <location>
        <begin position="29"/>
        <end position="101"/>
    </location>
</feature>
<evidence type="ECO:0000313" key="15">
    <source>
        <dbReference type="EMBL" id="KNE61395.1"/>
    </source>
</evidence>
<evidence type="ECO:0000313" key="16">
    <source>
        <dbReference type="Proteomes" id="UP000054350"/>
    </source>
</evidence>
<dbReference type="InterPro" id="IPR001469">
    <property type="entry name" value="ATP_synth_F1_dsu/esu"/>
</dbReference>
<keyword evidence="11" id="KW-0139">CF(1)</keyword>
<comment type="similarity">
    <text evidence="2">Belongs to the ATPase epsilon chain family.</text>
</comment>
<dbReference type="HAMAP" id="MF_00530">
    <property type="entry name" value="ATP_synth_epsil_bac"/>
    <property type="match status" value="1"/>
</dbReference>
<dbReference type="Pfam" id="PF02823">
    <property type="entry name" value="ATP-synt_DE_N"/>
    <property type="match status" value="1"/>
</dbReference>
<sequence length="159" mass="16638">MFRSAAATLVRAAARSYATEAAAASSGKLTLNFVLPHQTLYKSKEVSQVNLSGASGDMGILAGHVPVIEELKPGVLEIVEKDGKKNKFFVSGGFAAVHPDSSINVTAIEAFSLESFDKEAIRVGLDAANAKLASAKDAVESAEAKIEVEVFTALQNATK</sequence>
<dbReference type="STRING" id="578462.A0A0L0SG79"/>
<dbReference type="PANTHER" id="PTHR13822">
    <property type="entry name" value="ATP SYNTHASE DELTA/EPSILON CHAIN"/>
    <property type="match status" value="1"/>
</dbReference>
<accession>A0A0L0SG79</accession>
<evidence type="ECO:0000256" key="4">
    <source>
        <dbReference type="ARBA" id="ARBA00022448"/>
    </source>
</evidence>
<dbReference type="Proteomes" id="UP000054350">
    <property type="component" value="Unassembled WGS sequence"/>
</dbReference>
<evidence type="ECO:0000259" key="14">
    <source>
        <dbReference type="Pfam" id="PF02823"/>
    </source>
</evidence>
<evidence type="ECO:0000256" key="3">
    <source>
        <dbReference type="ARBA" id="ARBA00016960"/>
    </source>
</evidence>
<evidence type="ECO:0000256" key="8">
    <source>
        <dbReference type="ARBA" id="ARBA00023065"/>
    </source>
</evidence>
<evidence type="ECO:0000256" key="5">
    <source>
        <dbReference type="ARBA" id="ARBA00022781"/>
    </source>
</evidence>
<reference evidence="15 16" key="2">
    <citation type="submission" date="2009-11" db="EMBL/GenBank/DDBJ databases">
        <title>The Genome Sequence of Allomyces macrogynus strain ATCC 38327.</title>
        <authorList>
            <consortium name="The Broad Institute Genome Sequencing Platform"/>
            <person name="Russ C."/>
            <person name="Cuomo C."/>
            <person name="Shea T."/>
            <person name="Young S.K."/>
            <person name="Zeng Q."/>
            <person name="Koehrsen M."/>
            <person name="Haas B."/>
            <person name="Borodovsky M."/>
            <person name="Guigo R."/>
            <person name="Alvarado L."/>
            <person name="Berlin A."/>
            <person name="Borenstein D."/>
            <person name="Chen Z."/>
            <person name="Engels R."/>
            <person name="Freedman E."/>
            <person name="Gellesch M."/>
            <person name="Goldberg J."/>
            <person name="Griggs A."/>
            <person name="Gujja S."/>
            <person name="Heiman D."/>
            <person name="Hepburn T."/>
            <person name="Howarth C."/>
            <person name="Jen D."/>
            <person name="Larson L."/>
            <person name="Lewis B."/>
            <person name="Mehta T."/>
            <person name="Park D."/>
            <person name="Pearson M."/>
            <person name="Roberts A."/>
            <person name="Saif S."/>
            <person name="Shenoy N."/>
            <person name="Sisk P."/>
            <person name="Stolte C."/>
            <person name="Sykes S."/>
            <person name="Walk T."/>
            <person name="White J."/>
            <person name="Yandava C."/>
            <person name="Burger G."/>
            <person name="Gray M.W."/>
            <person name="Holland P.W.H."/>
            <person name="King N."/>
            <person name="Lang F.B.F."/>
            <person name="Roger A.J."/>
            <person name="Ruiz-Trillo I."/>
            <person name="Lander E."/>
            <person name="Nusbaum C."/>
        </authorList>
    </citation>
    <scope>NUCLEOTIDE SEQUENCE [LARGE SCALE GENOMIC DNA]</scope>
    <source>
        <strain evidence="15 16">ATCC 38327</strain>
    </source>
</reference>
<dbReference type="GO" id="GO:0046933">
    <property type="term" value="F:proton-transporting ATP synthase activity, rotational mechanism"/>
    <property type="evidence" value="ECO:0007669"/>
    <property type="project" value="InterPro"/>
</dbReference>
<dbReference type="EMBL" id="GG745338">
    <property type="protein sequence ID" value="KNE61395.1"/>
    <property type="molecule type" value="Genomic_DNA"/>
</dbReference>